<keyword evidence="2" id="KW-1133">Transmembrane helix</keyword>
<evidence type="ECO:0000256" key="2">
    <source>
        <dbReference type="SAM" id="Phobius"/>
    </source>
</evidence>
<dbReference type="Pfam" id="PF03544">
    <property type="entry name" value="TonB_C"/>
    <property type="match status" value="1"/>
</dbReference>
<gene>
    <name evidence="4" type="ORF">V6R86_03330</name>
</gene>
<dbReference type="InterPro" id="IPR037682">
    <property type="entry name" value="TonB_C"/>
</dbReference>
<feature type="compositionally biased region" description="Basic and acidic residues" evidence="1">
    <location>
        <begin position="63"/>
        <end position="75"/>
    </location>
</feature>
<dbReference type="RefSeq" id="WP_338502095.1">
    <property type="nucleotide sequence ID" value="NZ_CP145607.1"/>
</dbReference>
<name>A0ABZ2FY54_9SPHN</name>
<dbReference type="PROSITE" id="PS52015">
    <property type="entry name" value="TONB_CTD"/>
    <property type="match status" value="1"/>
</dbReference>
<keyword evidence="5" id="KW-1185">Reference proteome</keyword>
<sequence length="228" mass="24650">MLAYAANQEGRRRLSPSALVMIAGGHAIAIGLLITAKMDIPLFPKPVITETTFIPLEPPPEQPKPKPEPQVRQDTRTPPPADSHVDRLPPVIQTPLPSESFDAGPAINPQVPDIGPVLEATLPPAGPPLPSPAVVKVGPRAATPADLLRPPYPESMRRTEEEAVLRLRLSIDPRGRVTAVEPVGAADPAFLASARSHLLRYWRYRPATEDGRAVASSLVITLRFELEE</sequence>
<dbReference type="SUPFAM" id="SSF74653">
    <property type="entry name" value="TolA/TonB C-terminal domain"/>
    <property type="match status" value="1"/>
</dbReference>
<dbReference type="Proteomes" id="UP001382935">
    <property type="component" value="Chromosome"/>
</dbReference>
<evidence type="ECO:0000313" key="5">
    <source>
        <dbReference type="Proteomes" id="UP001382935"/>
    </source>
</evidence>
<feature type="region of interest" description="Disordered" evidence="1">
    <location>
        <begin position="53"/>
        <end position="88"/>
    </location>
</feature>
<proteinExistence type="predicted"/>
<evidence type="ECO:0000259" key="3">
    <source>
        <dbReference type="PROSITE" id="PS52015"/>
    </source>
</evidence>
<dbReference type="Gene3D" id="3.30.1150.10">
    <property type="match status" value="1"/>
</dbReference>
<evidence type="ECO:0000256" key="1">
    <source>
        <dbReference type="SAM" id="MobiDB-lite"/>
    </source>
</evidence>
<keyword evidence="2" id="KW-0472">Membrane</keyword>
<accession>A0ABZ2FY54</accession>
<evidence type="ECO:0000313" key="4">
    <source>
        <dbReference type="EMBL" id="WWM69747.1"/>
    </source>
</evidence>
<organism evidence="4 5">
    <name type="scientific">Sphingomonas kaistensis</name>
    <dbReference type="NCBI Taxonomy" id="298708"/>
    <lineage>
        <taxon>Bacteria</taxon>
        <taxon>Pseudomonadati</taxon>
        <taxon>Pseudomonadota</taxon>
        <taxon>Alphaproteobacteria</taxon>
        <taxon>Sphingomonadales</taxon>
        <taxon>Sphingomonadaceae</taxon>
        <taxon>Sphingomonas</taxon>
    </lineage>
</organism>
<reference evidence="4 5" key="1">
    <citation type="submission" date="2024-02" db="EMBL/GenBank/DDBJ databases">
        <title>Full genome sequence of Sphingomonas kaistensis.</title>
        <authorList>
            <person name="Poletto B.L."/>
            <person name="Silva G."/>
            <person name="Galante D."/>
            <person name="Campos K.R."/>
            <person name="Santos M.B.N."/>
            <person name="Sacchi C.T."/>
        </authorList>
    </citation>
    <scope>NUCLEOTIDE SEQUENCE [LARGE SCALE GENOMIC DNA]</scope>
    <source>
        <strain evidence="4 5">MA4R</strain>
    </source>
</reference>
<dbReference type="EMBL" id="CP145607">
    <property type="protein sequence ID" value="WWM69747.1"/>
    <property type="molecule type" value="Genomic_DNA"/>
</dbReference>
<protein>
    <submittedName>
        <fullName evidence="4">Energy transducer TonB</fullName>
    </submittedName>
</protein>
<feature type="domain" description="TonB C-terminal" evidence="3">
    <location>
        <begin position="137"/>
        <end position="228"/>
    </location>
</feature>
<feature type="transmembrane region" description="Helical" evidence="2">
    <location>
        <begin position="18"/>
        <end position="36"/>
    </location>
</feature>
<keyword evidence="2" id="KW-0812">Transmembrane</keyword>